<dbReference type="Pfam" id="PF10593">
    <property type="entry name" value="Z1"/>
    <property type="match status" value="1"/>
</dbReference>
<name>A0A3E4R8F3_BACUN</name>
<dbReference type="Proteomes" id="UP000260795">
    <property type="component" value="Unassembled WGS sequence"/>
</dbReference>
<proteinExistence type="predicted"/>
<sequence>MQHIIINDTQTSVQHTDAHNAAVLNDVVSGVHFNAFVDSQKIGPKPDGSYKKKGITAKGAATLREETEHILSRCNPHNAVGNVETTHLVVGYVQSGKTMSFTGLTALALDNHYRMVVYLAGSKTNLLDQTSKRLKKDLIKDDVNNREVFKIHKDPKIDDLDQIVGNLYLDNTILLVPILKHHKHIQDLTTIFKSNDFIEAMEGETVLIIDDEADQASLNSYGRKNSKKAEEEEEEKSRTYDAILKMRAALPGNTYIQYTATPQANILISMKDMLSPKSHTLLTPGEGYVGGRLYFGRGENHDLYRGRLIQEIPSNEVFHKTKNPLNRMPKSLKDALMMHILAVAIVVKYLKRDGVNYLSMMVHPATEKKYNSMFKKWIDNQLKSWRKTIRKDDGNDDKQDLMQRFRELFPSAIEFYKDEDKPEFSDIEPLIKNVLCSWKVYLVNTDKDAQTEIEWDEFSMHVLVGAEMLNRGFTVENLTTTYMPRYSTGPANADTIQQRCRFFGYKRDYIESCRVYLPGWTMADYKNYIDHEEELRNTLSSCDTLAAAERRILLDPHMKATRSNVLPIAVVNSKLKGTKEMQAYESKERINANKLLSERFIEEHIDDFNIEKNYGTEDRTHRGFKLSVSDAIAFLDEFQFGNYKDAIRKSATIRYLKYLSEKKDDPLEYVYFFQMAYKRSMDDLRKRNFDYENLKLTVPLATGRSTTGSDTYPGDLAIVGEDSITIQLYHIKLDHAPLDYAQDAYSLAISYPDKLAANYVNSEQANQEDEDIDDDDNN</sequence>
<dbReference type="EMBL" id="QSRK01000004">
    <property type="protein sequence ID" value="RGL16315.1"/>
    <property type="molecule type" value="Genomic_DNA"/>
</dbReference>
<keyword evidence="2" id="KW-0255">Endonuclease</keyword>
<dbReference type="AlphaFoldDB" id="A0A3E4R8F3"/>
<gene>
    <name evidence="2" type="ORF">DXC80_03865</name>
</gene>
<evidence type="ECO:0000313" key="2">
    <source>
        <dbReference type="EMBL" id="RGL16315.1"/>
    </source>
</evidence>
<reference evidence="2 3" key="1">
    <citation type="submission" date="2018-08" db="EMBL/GenBank/DDBJ databases">
        <title>A genome reference for cultivated species of the human gut microbiota.</title>
        <authorList>
            <person name="Zou Y."/>
            <person name="Xue W."/>
            <person name="Luo G."/>
        </authorList>
    </citation>
    <scope>NUCLEOTIDE SEQUENCE [LARGE SCALE GENOMIC DNA]</scope>
    <source>
        <strain evidence="2 3">TF08-13</strain>
    </source>
</reference>
<comment type="caution">
    <text evidence="2">The sequence shown here is derived from an EMBL/GenBank/DDBJ whole genome shotgun (WGS) entry which is preliminary data.</text>
</comment>
<protein>
    <submittedName>
        <fullName evidence="2">Endonuclease</fullName>
    </submittedName>
</protein>
<feature type="domain" description="Putative endonuclease Z1" evidence="1">
    <location>
        <begin position="331"/>
        <end position="546"/>
    </location>
</feature>
<keyword evidence="2" id="KW-0540">Nuclease</keyword>
<evidence type="ECO:0000259" key="1">
    <source>
        <dbReference type="Pfam" id="PF10593"/>
    </source>
</evidence>
<evidence type="ECO:0000313" key="3">
    <source>
        <dbReference type="Proteomes" id="UP000260795"/>
    </source>
</evidence>
<organism evidence="2 3">
    <name type="scientific">Bacteroides uniformis</name>
    <dbReference type="NCBI Taxonomy" id="820"/>
    <lineage>
        <taxon>Bacteria</taxon>
        <taxon>Pseudomonadati</taxon>
        <taxon>Bacteroidota</taxon>
        <taxon>Bacteroidia</taxon>
        <taxon>Bacteroidales</taxon>
        <taxon>Bacteroidaceae</taxon>
        <taxon>Bacteroides</taxon>
    </lineage>
</organism>
<dbReference type="GO" id="GO:0004519">
    <property type="term" value="F:endonuclease activity"/>
    <property type="evidence" value="ECO:0007669"/>
    <property type="project" value="UniProtKB-KW"/>
</dbReference>
<accession>A0A3E4R8F3</accession>
<dbReference type="RefSeq" id="WP_117680710.1">
    <property type="nucleotide sequence ID" value="NZ_QSRK01000004.1"/>
</dbReference>
<keyword evidence="2" id="KW-0378">Hydrolase</keyword>
<dbReference type="InterPro" id="IPR018310">
    <property type="entry name" value="Put_endonuclease_Z1-dom"/>
</dbReference>